<name>A0AAD7T0X8_9TELE</name>
<accession>A0AAD7T0X8</accession>
<protein>
    <submittedName>
        <fullName evidence="1">Uncharacterized protein</fullName>
    </submittedName>
</protein>
<dbReference type="Proteomes" id="UP001221898">
    <property type="component" value="Unassembled WGS sequence"/>
</dbReference>
<keyword evidence="2" id="KW-1185">Reference proteome</keyword>
<evidence type="ECO:0000313" key="1">
    <source>
        <dbReference type="EMBL" id="KAJ8412381.1"/>
    </source>
</evidence>
<comment type="caution">
    <text evidence="1">The sequence shown here is derived from an EMBL/GenBank/DDBJ whole genome shotgun (WGS) entry which is preliminary data.</text>
</comment>
<dbReference type="EMBL" id="JAINUG010000019">
    <property type="protein sequence ID" value="KAJ8412381.1"/>
    <property type="molecule type" value="Genomic_DNA"/>
</dbReference>
<gene>
    <name evidence="1" type="ORF">AAFF_G00127170</name>
</gene>
<dbReference type="AlphaFoldDB" id="A0AAD7T0X8"/>
<organism evidence="1 2">
    <name type="scientific">Aldrovandia affinis</name>
    <dbReference type="NCBI Taxonomy" id="143900"/>
    <lineage>
        <taxon>Eukaryota</taxon>
        <taxon>Metazoa</taxon>
        <taxon>Chordata</taxon>
        <taxon>Craniata</taxon>
        <taxon>Vertebrata</taxon>
        <taxon>Euteleostomi</taxon>
        <taxon>Actinopterygii</taxon>
        <taxon>Neopterygii</taxon>
        <taxon>Teleostei</taxon>
        <taxon>Notacanthiformes</taxon>
        <taxon>Halosauridae</taxon>
        <taxon>Aldrovandia</taxon>
    </lineage>
</organism>
<proteinExistence type="predicted"/>
<reference evidence="1" key="1">
    <citation type="journal article" date="2023" name="Science">
        <title>Genome structures resolve the early diversification of teleost fishes.</title>
        <authorList>
            <person name="Parey E."/>
            <person name="Louis A."/>
            <person name="Montfort J."/>
            <person name="Bouchez O."/>
            <person name="Roques C."/>
            <person name="Iampietro C."/>
            <person name="Lluch J."/>
            <person name="Castinel A."/>
            <person name="Donnadieu C."/>
            <person name="Desvignes T."/>
            <person name="Floi Bucao C."/>
            <person name="Jouanno E."/>
            <person name="Wen M."/>
            <person name="Mejri S."/>
            <person name="Dirks R."/>
            <person name="Jansen H."/>
            <person name="Henkel C."/>
            <person name="Chen W.J."/>
            <person name="Zahm M."/>
            <person name="Cabau C."/>
            <person name="Klopp C."/>
            <person name="Thompson A.W."/>
            <person name="Robinson-Rechavi M."/>
            <person name="Braasch I."/>
            <person name="Lecointre G."/>
            <person name="Bobe J."/>
            <person name="Postlethwait J.H."/>
            <person name="Berthelot C."/>
            <person name="Roest Crollius H."/>
            <person name="Guiguen Y."/>
        </authorList>
    </citation>
    <scope>NUCLEOTIDE SEQUENCE</scope>
    <source>
        <strain evidence="1">NC1722</strain>
    </source>
</reference>
<evidence type="ECO:0000313" key="2">
    <source>
        <dbReference type="Proteomes" id="UP001221898"/>
    </source>
</evidence>
<sequence length="83" mass="9144">MFPAQSPRCLQNWTRVLAVSVARRVRLFAAEIALILHCNPACSMAKPVALFLSHATHFRSASHPNLTTIITMWEGSGMDAIPI</sequence>